<reference evidence="1 2" key="1">
    <citation type="submission" date="2023-11" db="EMBL/GenBank/DDBJ databases">
        <authorList>
            <person name="Hedman E."/>
            <person name="Englund M."/>
            <person name="Stromberg M."/>
            <person name="Nyberg Akerstrom W."/>
            <person name="Nylinder S."/>
            <person name="Jareborg N."/>
            <person name="Kallberg Y."/>
            <person name="Kronander E."/>
        </authorList>
    </citation>
    <scope>NUCLEOTIDE SEQUENCE [LARGE SCALE GENOMIC DNA]</scope>
</reference>
<organism evidence="1 2">
    <name type="scientific">Parnassius mnemosyne</name>
    <name type="common">clouded apollo</name>
    <dbReference type="NCBI Taxonomy" id="213953"/>
    <lineage>
        <taxon>Eukaryota</taxon>
        <taxon>Metazoa</taxon>
        <taxon>Ecdysozoa</taxon>
        <taxon>Arthropoda</taxon>
        <taxon>Hexapoda</taxon>
        <taxon>Insecta</taxon>
        <taxon>Pterygota</taxon>
        <taxon>Neoptera</taxon>
        <taxon>Endopterygota</taxon>
        <taxon>Lepidoptera</taxon>
        <taxon>Glossata</taxon>
        <taxon>Ditrysia</taxon>
        <taxon>Papilionoidea</taxon>
        <taxon>Papilionidae</taxon>
        <taxon>Parnassiinae</taxon>
        <taxon>Parnassini</taxon>
        <taxon>Parnassius</taxon>
        <taxon>Driopa</taxon>
    </lineage>
</organism>
<dbReference type="AlphaFoldDB" id="A0AAV1LEU3"/>
<protein>
    <submittedName>
        <fullName evidence="1">Uncharacterized protein</fullName>
    </submittedName>
</protein>
<keyword evidence="2" id="KW-1185">Reference proteome</keyword>
<dbReference type="Proteomes" id="UP001314205">
    <property type="component" value="Unassembled WGS sequence"/>
</dbReference>
<accession>A0AAV1LEU3</accession>
<evidence type="ECO:0000313" key="1">
    <source>
        <dbReference type="EMBL" id="CAK1593534.1"/>
    </source>
</evidence>
<sequence>MGENIAGQGRGGMDKFIYTDAYENGGDIRCVFFRMYSEITELYKAIKSDSTVQNYDVLRTRAAAGGRDLPSLLLREPRDWSLSCRGWGRRLVIDRLLRELSDQDLGEKIYAFWKDHLHDHFLHFITCCS</sequence>
<name>A0AAV1LEU3_9NEOP</name>
<proteinExistence type="predicted"/>
<evidence type="ECO:0000313" key="2">
    <source>
        <dbReference type="Proteomes" id="UP001314205"/>
    </source>
</evidence>
<gene>
    <name evidence="1" type="ORF">PARMNEM_LOCUS13298</name>
</gene>
<dbReference type="EMBL" id="CAVLGL010000088">
    <property type="protein sequence ID" value="CAK1593534.1"/>
    <property type="molecule type" value="Genomic_DNA"/>
</dbReference>
<comment type="caution">
    <text evidence="1">The sequence shown here is derived from an EMBL/GenBank/DDBJ whole genome shotgun (WGS) entry which is preliminary data.</text>
</comment>